<dbReference type="InterPro" id="IPR002937">
    <property type="entry name" value="Amino_oxidase"/>
</dbReference>
<dbReference type="Gene3D" id="3.40.50.720">
    <property type="entry name" value="NAD(P)-binding Rossmann-like Domain"/>
    <property type="match status" value="1"/>
</dbReference>
<dbReference type="GO" id="GO:0016491">
    <property type="term" value="F:oxidoreductase activity"/>
    <property type="evidence" value="ECO:0007669"/>
    <property type="project" value="InterPro"/>
</dbReference>
<dbReference type="InterPro" id="IPR050464">
    <property type="entry name" value="Zeta_carotene_desat/Oxidored"/>
</dbReference>
<keyword evidence="3" id="KW-1185">Reference proteome</keyword>
<dbReference type="Gene3D" id="3.50.50.60">
    <property type="entry name" value="FAD/NAD(P)-binding domain"/>
    <property type="match status" value="1"/>
</dbReference>
<feature type="domain" description="Amine oxidase" evidence="1">
    <location>
        <begin position="54"/>
        <end position="499"/>
    </location>
</feature>
<sequence>MTQSTSSAALAGFSRAFGRVLGVQRRLQIHPSGSRELGGPVGRGGSVLVIGAGIAGMSAAVVLAERGFAVTVWESGAQLGGRLCAVPHTLPDGTTQLVDHGFHGFFRQYYNWRAVLSRIDQDGGLLQPLGSYPVVSSRFPDEQFDALPPTPPVSIAALVARSPSLRLGELRHANQNLARELLAYSASGTPRRLDQLSAQAFLTELGLPDRARAMLFNVFAHSFSNDADNMSAAELVAMFHFYFLANPEGLGMDAPHADYQTAIWTPLQQYAQRHRVEFELGRPVTRLAPIGGSTWRVHADTHSIEVDRVVLATDARSAGAILAASPEVTERDPQLRAAATDPFVGPPYAVARYWLSGKIDDHRAQFTSIGDARELDSVTLYHRFEPHARDWHERTGGTVVELHAYACNAHANADQIADTMLSELAELWPEIAASSVLDRRCRIGRDAAGFPVGRWEQRPGTKTALPGLELAGDWVGSPVPAALMERAALTGIRAANQILTSYGHPVEPIWSVPTHGLLSSHARPRR</sequence>
<dbReference type="AlphaFoldDB" id="A0A8J4ENT6"/>
<proteinExistence type="predicted"/>
<dbReference type="Proteomes" id="UP000614996">
    <property type="component" value="Unassembled WGS sequence"/>
</dbReference>
<dbReference type="EMBL" id="BOPO01000128">
    <property type="protein sequence ID" value="GIL30936.1"/>
    <property type="molecule type" value="Genomic_DNA"/>
</dbReference>
<comment type="caution">
    <text evidence="2">The sequence shown here is derived from an EMBL/GenBank/DDBJ whole genome shotgun (WGS) entry which is preliminary data.</text>
</comment>
<evidence type="ECO:0000313" key="3">
    <source>
        <dbReference type="Proteomes" id="UP000614996"/>
    </source>
</evidence>
<evidence type="ECO:0000313" key="2">
    <source>
        <dbReference type="EMBL" id="GIL30936.1"/>
    </source>
</evidence>
<evidence type="ECO:0000259" key="1">
    <source>
        <dbReference type="Pfam" id="PF01593"/>
    </source>
</evidence>
<dbReference type="PANTHER" id="PTHR42923">
    <property type="entry name" value="PROTOPORPHYRINOGEN OXIDASE"/>
    <property type="match status" value="1"/>
</dbReference>
<dbReference type="PANTHER" id="PTHR42923:SF43">
    <property type="entry name" value="AMINE OXIDASE"/>
    <property type="match status" value="1"/>
</dbReference>
<dbReference type="InterPro" id="IPR036188">
    <property type="entry name" value="FAD/NAD-bd_sf"/>
</dbReference>
<dbReference type="RefSeq" id="WP_207128523.1">
    <property type="nucleotide sequence ID" value="NZ_BOPO01000128.1"/>
</dbReference>
<reference evidence="3" key="1">
    <citation type="journal article" date="2021" name="Int. J. Syst. Evol. Microbiol.">
        <title>Actinocatenispora comari sp. nov., an endophytic actinomycete isolated from aerial parts of Comarum salesowianum.</title>
        <authorList>
            <person name="Oyunbileg N."/>
            <person name="Iizaka Y."/>
            <person name="Hamada M."/>
            <person name="Davaapurev B.O."/>
            <person name="Fukumoto A."/>
            <person name="Tsetseg B."/>
            <person name="Kato F."/>
            <person name="Tamura T."/>
            <person name="Batkhuu J."/>
            <person name="Anzai Y."/>
        </authorList>
    </citation>
    <scope>NUCLEOTIDE SEQUENCE [LARGE SCALE GENOMIC DNA]</scope>
    <source>
        <strain evidence="3">NUM-2625</strain>
    </source>
</reference>
<dbReference type="Pfam" id="PF01593">
    <property type="entry name" value="Amino_oxidase"/>
    <property type="match status" value="1"/>
</dbReference>
<dbReference type="Gene3D" id="3.90.660.10">
    <property type="match status" value="1"/>
</dbReference>
<protein>
    <submittedName>
        <fullName evidence="2">Dehydrogenase</fullName>
    </submittedName>
</protein>
<accession>A0A8J4ENT6</accession>
<dbReference type="SUPFAM" id="SSF51905">
    <property type="entry name" value="FAD/NAD(P)-binding domain"/>
    <property type="match status" value="1"/>
</dbReference>
<organism evidence="2 3">
    <name type="scientific">Actinocatenispora comari</name>
    <dbReference type="NCBI Taxonomy" id="2807577"/>
    <lineage>
        <taxon>Bacteria</taxon>
        <taxon>Bacillati</taxon>
        <taxon>Actinomycetota</taxon>
        <taxon>Actinomycetes</taxon>
        <taxon>Micromonosporales</taxon>
        <taxon>Micromonosporaceae</taxon>
        <taxon>Actinocatenispora</taxon>
    </lineage>
</organism>
<gene>
    <name evidence="2" type="ORF">NUM_61900</name>
</gene>
<name>A0A8J4ENT6_9ACTN</name>